<evidence type="ECO:0000256" key="4">
    <source>
        <dbReference type="ARBA" id="ARBA00023136"/>
    </source>
</evidence>
<dbReference type="EMBL" id="GG684654">
    <property type="protein sequence ID" value="EER00925.1"/>
    <property type="molecule type" value="Genomic_DNA"/>
</dbReference>
<dbReference type="PANTHER" id="PTHR22950">
    <property type="entry name" value="AMINO ACID TRANSPORTER"/>
    <property type="match status" value="1"/>
</dbReference>
<organism evidence="8">
    <name type="scientific">Perkinsus marinus (strain ATCC 50983 / TXsc)</name>
    <dbReference type="NCBI Taxonomy" id="423536"/>
    <lineage>
        <taxon>Eukaryota</taxon>
        <taxon>Sar</taxon>
        <taxon>Alveolata</taxon>
        <taxon>Perkinsozoa</taxon>
        <taxon>Perkinsea</taxon>
        <taxon>Perkinsida</taxon>
        <taxon>Perkinsidae</taxon>
        <taxon>Perkinsus</taxon>
    </lineage>
</organism>
<dbReference type="OrthoDB" id="438545at2759"/>
<dbReference type="Pfam" id="PF01490">
    <property type="entry name" value="Aa_trans"/>
    <property type="match status" value="1"/>
</dbReference>
<evidence type="ECO:0000259" key="6">
    <source>
        <dbReference type="Pfam" id="PF01490"/>
    </source>
</evidence>
<comment type="subcellular location">
    <subcellularLocation>
        <location evidence="1">Membrane</location>
        <topology evidence="1">Multi-pass membrane protein</topology>
    </subcellularLocation>
</comment>
<evidence type="ECO:0000256" key="5">
    <source>
        <dbReference type="SAM" id="Phobius"/>
    </source>
</evidence>
<evidence type="ECO:0000256" key="1">
    <source>
        <dbReference type="ARBA" id="ARBA00004141"/>
    </source>
</evidence>
<evidence type="ECO:0000256" key="3">
    <source>
        <dbReference type="ARBA" id="ARBA00022989"/>
    </source>
</evidence>
<dbReference type="Proteomes" id="UP000007800">
    <property type="component" value="Unassembled WGS sequence"/>
</dbReference>
<dbReference type="GeneID" id="9044115"/>
<dbReference type="GO" id="GO:0016020">
    <property type="term" value="C:membrane"/>
    <property type="evidence" value="ECO:0007669"/>
    <property type="project" value="UniProtKB-SubCell"/>
</dbReference>
<protein>
    <submittedName>
        <fullName evidence="7">Amino acid transporter, putative</fullName>
    </submittedName>
</protein>
<evidence type="ECO:0000313" key="8">
    <source>
        <dbReference type="Proteomes" id="UP000007800"/>
    </source>
</evidence>
<feature type="transmembrane region" description="Helical" evidence="5">
    <location>
        <begin position="204"/>
        <end position="225"/>
    </location>
</feature>
<dbReference type="GO" id="GO:0015179">
    <property type="term" value="F:L-amino acid transmembrane transporter activity"/>
    <property type="evidence" value="ECO:0007669"/>
    <property type="project" value="TreeGrafter"/>
</dbReference>
<dbReference type="AlphaFoldDB" id="C5LR40"/>
<dbReference type="InterPro" id="IPR013057">
    <property type="entry name" value="AA_transpt_TM"/>
</dbReference>
<accession>C5LR40</accession>
<keyword evidence="3 5" id="KW-1133">Transmembrane helix</keyword>
<keyword evidence="8" id="KW-1185">Reference proteome</keyword>
<reference evidence="7 8" key="1">
    <citation type="submission" date="2008-07" db="EMBL/GenBank/DDBJ databases">
        <authorList>
            <person name="El-Sayed N."/>
            <person name="Caler E."/>
            <person name="Inman J."/>
            <person name="Amedeo P."/>
            <person name="Hass B."/>
            <person name="Wortman J."/>
        </authorList>
    </citation>
    <scope>NUCLEOTIDE SEQUENCE [LARGE SCALE GENOMIC DNA]</scope>
    <source>
        <strain evidence="8">ATCC 50983 / TXsc</strain>
    </source>
</reference>
<gene>
    <name evidence="7" type="ORF">Pmar_PMAR002997</name>
</gene>
<feature type="transmembrane region" description="Helical" evidence="5">
    <location>
        <begin position="155"/>
        <end position="175"/>
    </location>
</feature>
<keyword evidence="2 5" id="KW-0812">Transmembrane</keyword>
<dbReference type="InParanoid" id="C5LR40"/>
<feature type="domain" description="Amino acid transporter transmembrane" evidence="6">
    <location>
        <begin position="125"/>
        <end position="229"/>
    </location>
</feature>
<dbReference type="PANTHER" id="PTHR22950:SF702">
    <property type="entry name" value="AMINO ACID TRANSPORTER PROTEIN"/>
    <property type="match status" value="1"/>
</dbReference>
<sequence length="240" mass="26680">MRSHHLLRVWSYVPDVAPIFYPDNVRRRQFSDSELLGTPIAKNITRRVRAYTADSINAVLKVEPVLDNPGDWMWWSPAEGTEGGNRGFVDRVEEQLEHGYIPEAPIVTVDDLQVSTNKFTPIHINLRSSIFNLTTATLGAGVLSLPYAFRSSGYLVASLCLLVCAILSNITIGYIQECMDVSRCQTFEKLAFSCSPNPVWGRRFALFTIISVITFCFGAAVGYLITIGQIGGSQQRKSNV</sequence>
<evidence type="ECO:0000313" key="7">
    <source>
        <dbReference type="EMBL" id="EER00925.1"/>
    </source>
</evidence>
<evidence type="ECO:0000256" key="2">
    <source>
        <dbReference type="ARBA" id="ARBA00022692"/>
    </source>
</evidence>
<name>C5LR40_PERM5</name>
<dbReference type="RefSeq" id="XP_002768207.1">
    <property type="nucleotide sequence ID" value="XM_002768161.1"/>
</dbReference>
<keyword evidence="4 5" id="KW-0472">Membrane</keyword>
<proteinExistence type="predicted"/>